<keyword evidence="3 6" id="KW-0812">Transmembrane</keyword>
<dbReference type="PANTHER" id="PTHR30213:SF0">
    <property type="entry name" value="UPF0761 MEMBRANE PROTEIN YIHY"/>
    <property type="match status" value="1"/>
</dbReference>
<feature type="transmembrane region" description="Helical" evidence="6">
    <location>
        <begin position="122"/>
        <end position="142"/>
    </location>
</feature>
<keyword evidence="5 6" id="KW-0472">Membrane</keyword>
<dbReference type="EMBL" id="NOKQ01000348">
    <property type="protein sequence ID" value="OZS76817.1"/>
    <property type="molecule type" value="Genomic_DNA"/>
</dbReference>
<proteinExistence type="predicted"/>
<dbReference type="PANTHER" id="PTHR30213">
    <property type="entry name" value="INNER MEMBRANE PROTEIN YHJD"/>
    <property type="match status" value="1"/>
</dbReference>
<dbReference type="Proteomes" id="UP000217065">
    <property type="component" value="Unassembled WGS sequence"/>
</dbReference>
<dbReference type="InterPro" id="IPR017039">
    <property type="entry name" value="Virul_fac_BrkB"/>
</dbReference>
<comment type="caution">
    <text evidence="7">The sequence shown here is derived from an EMBL/GenBank/DDBJ whole genome shotgun (WGS) entry which is preliminary data.</text>
</comment>
<name>A0A264W198_9BACL</name>
<sequence length="274" mass="31341">MSTTKTALGRFFSERYYDQAAQTAYYLMLSIFPFLLFVLSLLNFLPINLDSLLLFIEPYAPGNTYTFIENNVLRILEGNQSGVLSISLISAFWLASMAVQSLARSFAAAYEKETTLPFWRTLLHDLGVTAIFMIMIPVSLFVPIVEKGLLWFVAQAGELETWSLWITLWPILKWITGSLFLFLFFLFFYSILPKKRLALRTIVPGALFTTLSWQFISWFYGQVVGYVSYTQIYGQLAGIIILMIWLYLSAAVLLIGGLINATSYQTRKENIRLE</sequence>
<organism evidence="7 8">
    <name type="scientific">Tetzosporium hominis</name>
    <dbReference type="NCBI Taxonomy" id="2020506"/>
    <lineage>
        <taxon>Bacteria</taxon>
        <taxon>Bacillati</taxon>
        <taxon>Bacillota</taxon>
        <taxon>Bacilli</taxon>
        <taxon>Bacillales</taxon>
        <taxon>Caryophanaceae</taxon>
        <taxon>Tetzosporium</taxon>
    </lineage>
</organism>
<dbReference type="NCBIfam" id="TIGR00765">
    <property type="entry name" value="yihY_not_rbn"/>
    <property type="match status" value="1"/>
</dbReference>
<evidence type="ECO:0000256" key="2">
    <source>
        <dbReference type="ARBA" id="ARBA00022475"/>
    </source>
</evidence>
<dbReference type="AlphaFoldDB" id="A0A264W198"/>
<dbReference type="GO" id="GO:0005886">
    <property type="term" value="C:plasma membrane"/>
    <property type="evidence" value="ECO:0007669"/>
    <property type="project" value="UniProtKB-SubCell"/>
</dbReference>
<evidence type="ECO:0000313" key="8">
    <source>
        <dbReference type="Proteomes" id="UP000217065"/>
    </source>
</evidence>
<feature type="transmembrane region" description="Helical" evidence="6">
    <location>
        <begin position="82"/>
        <end position="102"/>
    </location>
</feature>
<accession>A0A264W198</accession>
<keyword evidence="4 6" id="KW-1133">Transmembrane helix</keyword>
<keyword evidence="2" id="KW-1003">Cell membrane</keyword>
<evidence type="ECO:0000256" key="4">
    <source>
        <dbReference type="ARBA" id="ARBA00022989"/>
    </source>
</evidence>
<evidence type="ECO:0000256" key="3">
    <source>
        <dbReference type="ARBA" id="ARBA00022692"/>
    </source>
</evidence>
<dbReference type="Pfam" id="PF03631">
    <property type="entry name" value="Virul_fac_BrkB"/>
    <property type="match status" value="1"/>
</dbReference>
<keyword evidence="8" id="KW-1185">Reference proteome</keyword>
<feature type="transmembrane region" description="Helical" evidence="6">
    <location>
        <begin position="232"/>
        <end position="259"/>
    </location>
</feature>
<comment type="subcellular location">
    <subcellularLocation>
        <location evidence="1">Cell membrane</location>
        <topology evidence="1">Multi-pass membrane protein</topology>
    </subcellularLocation>
</comment>
<feature type="transmembrane region" description="Helical" evidence="6">
    <location>
        <begin position="162"/>
        <end position="189"/>
    </location>
</feature>
<evidence type="ECO:0000256" key="5">
    <source>
        <dbReference type="ARBA" id="ARBA00023136"/>
    </source>
</evidence>
<evidence type="ECO:0000256" key="6">
    <source>
        <dbReference type="SAM" id="Phobius"/>
    </source>
</evidence>
<dbReference type="OrthoDB" id="9775903at2"/>
<protein>
    <submittedName>
        <fullName evidence="7">Uncharacterized protein</fullName>
    </submittedName>
</protein>
<gene>
    <name evidence="7" type="ORF">CF394_14955</name>
</gene>
<feature type="transmembrane region" description="Helical" evidence="6">
    <location>
        <begin position="201"/>
        <end position="220"/>
    </location>
</feature>
<evidence type="ECO:0000313" key="7">
    <source>
        <dbReference type="EMBL" id="OZS76817.1"/>
    </source>
</evidence>
<reference evidence="7 8" key="1">
    <citation type="submission" date="2017-07" db="EMBL/GenBank/DDBJ databases">
        <title>Tetzosporium hominis gen.nov. sp.nov.</title>
        <authorList>
            <person name="Tetz G."/>
            <person name="Tetz V."/>
        </authorList>
    </citation>
    <scope>NUCLEOTIDE SEQUENCE [LARGE SCALE GENOMIC DNA]</scope>
    <source>
        <strain evidence="7 8">VT-49</strain>
    </source>
</reference>
<evidence type="ECO:0000256" key="1">
    <source>
        <dbReference type="ARBA" id="ARBA00004651"/>
    </source>
</evidence>
<dbReference type="PIRSF" id="PIRSF035875">
    <property type="entry name" value="RNase_BN"/>
    <property type="match status" value="1"/>
</dbReference>
<feature type="transmembrane region" description="Helical" evidence="6">
    <location>
        <begin position="24"/>
        <end position="45"/>
    </location>
</feature>